<evidence type="ECO:0000313" key="2">
    <source>
        <dbReference type="Proteomes" id="UP000265520"/>
    </source>
</evidence>
<protein>
    <submittedName>
        <fullName evidence="1">Uncharacterized protein</fullName>
    </submittedName>
</protein>
<organism evidence="1 2">
    <name type="scientific">Trifolium medium</name>
    <dbReference type="NCBI Taxonomy" id="97028"/>
    <lineage>
        <taxon>Eukaryota</taxon>
        <taxon>Viridiplantae</taxon>
        <taxon>Streptophyta</taxon>
        <taxon>Embryophyta</taxon>
        <taxon>Tracheophyta</taxon>
        <taxon>Spermatophyta</taxon>
        <taxon>Magnoliopsida</taxon>
        <taxon>eudicotyledons</taxon>
        <taxon>Gunneridae</taxon>
        <taxon>Pentapetalae</taxon>
        <taxon>rosids</taxon>
        <taxon>fabids</taxon>
        <taxon>Fabales</taxon>
        <taxon>Fabaceae</taxon>
        <taxon>Papilionoideae</taxon>
        <taxon>50 kb inversion clade</taxon>
        <taxon>NPAAA clade</taxon>
        <taxon>Hologalegina</taxon>
        <taxon>IRL clade</taxon>
        <taxon>Trifolieae</taxon>
        <taxon>Trifolium</taxon>
    </lineage>
</organism>
<keyword evidence="2" id="KW-1185">Reference proteome</keyword>
<dbReference type="AlphaFoldDB" id="A0A392VRQ6"/>
<evidence type="ECO:0000313" key="1">
    <source>
        <dbReference type="EMBL" id="MCI90109.1"/>
    </source>
</evidence>
<feature type="non-terminal residue" evidence="1">
    <location>
        <position position="1"/>
    </location>
</feature>
<reference evidence="1 2" key="1">
    <citation type="journal article" date="2018" name="Front. Plant Sci.">
        <title>Red Clover (Trifolium pratense) and Zigzag Clover (T. medium) - A Picture of Genomic Similarities and Differences.</title>
        <authorList>
            <person name="Dluhosova J."/>
            <person name="Istvanek J."/>
            <person name="Nedelnik J."/>
            <person name="Repkova J."/>
        </authorList>
    </citation>
    <scope>NUCLEOTIDE SEQUENCE [LARGE SCALE GENOMIC DNA]</scope>
    <source>
        <strain evidence="2">cv. 10/8</strain>
        <tissue evidence="1">Leaf</tissue>
    </source>
</reference>
<dbReference type="EMBL" id="LXQA011235261">
    <property type="protein sequence ID" value="MCI90109.1"/>
    <property type="molecule type" value="Genomic_DNA"/>
</dbReference>
<name>A0A392VRQ6_9FABA</name>
<proteinExistence type="predicted"/>
<dbReference type="Proteomes" id="UP000265520">
    <property type="component" value="Unassembled WGS sequence"/>
</dbReference>
<accession>A0A392VRQ6</accession>
<comment type="caution">
    <text evidence="1">The sequence shown here is derived from an EMBL/GenBank/DDBJ whole genome shotgun (WGS) entry which is preliminary data.</text>
</comment>
<sequence>LILHVVTRSAPASENKLARATAGSVILIVKKQIPGWRNRSAMVSSGATRSVLSSILLS</sequence>